<dbReference type="Pfam" id="PF00672">
    <property type="entry name" value="HAMP"/>
    <property type="match status" value="1"/>
</dbReference>
<dbReference type="Gene3D" id="3.30.450.20">
    <property type="entry name" value="PAS domain"/>
    <property type="match status" value="1"/>
</dbReference>
<comment type="caution">
    <text evidence="9">The sequence shown here is derived from an EMBL/GenBank/DDBJ whole genome shotgun (WGS) entry which is preliminary data.</text>
</comment>
<dbReference type="RefSeq" id="WP_116062329.1">
    <property type="nucleotide sequence ID" value="NZ_QRDZ01000016.1"/>
</dbReference>
<comment type="subcellular location">
    <subcellularLocation>
        <location evidence="1">Cell membrane</location>
        <topology evidence="1">Multi-pass membrane protein</topology>
    </subcellularLocation>
</comment>
<dbReference type="Pfam" id="PF02518">
    <property type="entry name" value="HATPase_c"/>
    <property type="match status" value="1"/>
</dbReference>
<evidence type="ECO:0000256" key="5">
    <source>
        <dbReference type="ARBA" id="ARBA00022777"/>
    </source>
</evidence>
<proteinExistence type="predicted"/>
<evidence type="ECO:0000256" key="6">
    <source>
        <dbReference type="ARBA" id="ARBA00023136"/>
    </source>
</evidence>
<dbReference type="Gene3D" id="1.10.287.130">
    <property type="match status" value="1"/>
</dbReference>
<evidence type="ECO:0000313" key="10">
    <source>
        <dbReference type="Proteomes" id="UP000256977"/>
    </source>
</evidence>
<dbReference type="InterPro" id="IPR003660">
    <property type="entry name" value="HAMP_dom"/>
</dbReference>
<name>A0A3D9JMF3_9BACL</name>
<dbReference type="PANTHER" id="PTHR34220:SF7">
    <property type="entry name" value="SENSOR HISTIDINE KINASE YPDA"/>
    <property type="match status" value="1"/>
</dbReference>
<feature type="domain" description="HAMP" evidence="8">
    <location>
        <begin position="306"/>
        <end position="358"/>
    </location>
</feature>
<dbReference type="SUPFAM" id="SSF158472">
    <property type="entry name" value="HAMP domain-like"/>
    <property type="match status" value="1"/>
</dbReference>
<organism evidence="9 10">
    <name type="scientific">Cohnella phaseoli</name>
    <dbReference type="NCBI Taxonomy" id="456490"/>
    <lineage>
        <taxon>Bacteria</taxon>
        <taxon>Bacillati</taxon>
        <taxon>Bacillota</taxon>
        <taxon>Bacilli</taxon>
        <taxon>Bacillales</taxon>
        <taxon>Paenibacillaceae</taxon>
        <taxon>Cohnella</taxon>
    </lineage>
</organism>
<reference evidence="9 10" key="1">
    <citation type="submission" date="2018-07" db="EMBL/GenBank/DDBJ databases">
        <title>Genomic Encyclopedia of Type Strains, Phase III (KMG-III): the genomes of soil and plant-associated and newly described type strains.</title>
        <authorList>
            <person name="Whitman W."/>
        </authorList>
    </citation>
    <scope>NUCLEOTIDE SEQUENCE [LARGE SCALE GENOMIC DNA]</scope>
    <source>
        <strain evidence="9 10">CECT 7287</strain>
    </source>
</reference>
<dbReference type="CDD" id="cd06225">
    <property type="entry name" value="HAMP"/>
    <property type="match status" value="1"/>
</dbReference>
<keyword evidence="3" id="KW-0597">Phosphoprotein</keyword>
<dbReference type="SMART" id="SM00304">
    <property type="entry name" value="HAMP"/>
    <property type="match status" value="1"/>
</dbReference>
<feature type="transmembrane region" description="Helical" evidence="7">
    <location>
        <begin position="284"/>
        <end position="308"/>
    </location>
</feature>
<evidence type="ECO:0000256" key="4">
    <source>
        <dbReference type="ARBA" id="ARBA00022679"/>
    </source>
</evidence>
<dbReference type="PANTHER" id="PTHR34220">
    <property type="entry name" value="SENSOR HISTIDINE KINASE YPDA"/>
    <property type="match status" value="1"/>
</dbReference>
<dbReference type="EMBL" id="QRDZ01000016">
    <property type="protein sequence ID" value="RED75218.1"/>
    <property type="molecule type" value="Genomic_DNA"/>
</dbReference>
<dbReference type="Pfam" id="PF06580">
    <property type="entry name" value="His_kinase"/>
    <property type="match status" value="1"/>
</dbReference>
<dbReference type="GO" id="GO:0000155">
    <property type="term" value="F:phosphorelay sensor kinase activity"/>
    <property type="evidence" value="ECO:0007669"/>
    <property type="project" value="InterPro"/>
</dbReference>
<dbReference type="InterPro" id="IPR050640">
    <property type="entry name" value="Bact_2-comp_sensor_kinase"/>
</dbReference>
<evidence type="ECO:0000259" key="8">
    <source>
        <dbReference type="PROSITE" id="PS50885"/>
    </source>
</evidence>
<dbReference type="Proteomes" id="UP000256977">
    <property type="component" value="Unassembled WGS sequence"/>
</dbReference>
<evidence type="ECO:0000256" key="3">
    <source>
        <dbReference type="ARBA" id="ARBA00022553"/>
    </source>
</evidence>
<evidence type="ECO:0000256" key="7">
    <source>
        <dbReference type="SAM" id="Phobius"/>
    </source>
</evidence>
<dbReference type="Gene3D" id="3.30.565.10">
    <property type="entry name" value="Histidine kinase-like ATPase, C-terminal domain"/>
    <property type="match status" value="1"/>
</dbReference>
<keyword evidence="4" id="KW-0808">Transferase</keyword>
<evidence type="ECO:0000256" key="1">
    <source>
        <dbReference type="ARBA" id="ARBA00004651"/>
    </source>
</evidence>
<keyword evidence="7" id="KW-1133">Transmembrane helix</keyword>
<keyword evidence="6 7" id="KW-0472">Membrane</keyword>
<keyword evidence="7" id="KW-0812">Transmembrane</keyword>
<keyword evidence="2" id="KW-1003">Cell membrane</keyword>
<dbReference type="SUPFAM" id="SSF55874">
    <property type="entry name" value="ATPase domain of HSP90 chaperone/DNA topoisomerase II/histidine kinase"/>
    <property type="match status" value="1"/>
</dbReference>
<dbReference type="InterPro" id="IPR010559">
    <property type="entry name" value="Sig_transdc_His_kin_internal"/>
</dbReference>
<feature type="transmembrane region" description="Helical" evidence="7">
    <location>
        <begin position="12"/>
        <end position="34"/>
    </location>
</feature>
<keyword evidence="5" id="KW-0418">Kinase</keyword>
<dbReference type="InterPro" id="IPR036890">
    <property type="entry name" value="HATPase_C_sf"/>
</dbReference>
<keyword evidence="10" id="KW-1185">Reference proteome</keyword>
<evidence type="ECO:0000313" key="9">
    <source>
        <dbReference type="EMBL" id="RED75218.1"/>
    </source>
</evidence>
<dbReference type="PROSITE" id="PS50885">
    <property type="entry name" value="HAMP"/>
    <property type="match status" value="1"/>
</dbReference>
<evidence type="ECO:0000256" key="2">
    <source>
        <dbReference type="ARBA" id="ARBA00022475"/>
    </source>
</evidence>
<sequence length="590" mass="67092">MSSGRRQYSLSIRLVISNVIMVLLPILLVGGIAASVNDRIMKESVSQTVDVLFSQINGRIEDYFDDMDVYTQTIFYDKSVQTLVQREEMGWTQYYQIKSYLDTYRDMNKSVKGIYFIHFDGSVYTSSSVALEEDPWKLLRPPASDSAEGLFFYASGGELRLPDYYIAAYRFIKSITESHFLEPIGLGLVILDRNRLQSMLTESNLNKKWKFYIVDSGNRVVASTEDRVVGSSLADEFFLTDGDFKSISGISHFVRSSPVNKAEWKLVAAIPENELFWEGRAFKYLISIIVVIMLVFMLAFASYFNLYITNPIRKLTRAIAKAAAGDFKTKVRFTSPNEFTGIADAFNHMVSEIDVLTRGMVSTQKQLYETELEKKQLQLTGLQGQINSHFLYNTLQGIRGMALSHSVEEINHTVDHLVKYLRYGVHDGEYATLREEWNHVDSYMQIQNMRYGNRFRWMLGAEESLLEHPVLKLLLQPIVENAVLHGMNGSRARGVLKITAKVERGNLVVRILNIGSGMDAESVERLNARLQLVASNSIEQGTRQSIGLLNIQKRLKMYYGNEYGIRIKSWERSGTSVSVIIPFAGKGDIR</sequence>
<dbReference type="InterPro" id="IPR003594">
    <property type="entry name" value="HATPase_dom"/>
</dbReference>
<gene>
    <name evidence="9" type="ORF">DFP98_11620</name>
</gene>
<dbReference type="GO" id="GO:0005886">
    <property type="term" value="C:plasma membrane"/>
    <property type="evidence" value="ECO:0007669"/>
    <property type="project" value="UniProtKB-SubCell"/>
</dbReference>
<dbReference type="OrthoDB" id="9776552at2"/>
<accession>A0A3D9JMF3</accession>
<dbReference type="AlphaFoldDB" id="A0A3D9JMF3"/>
<protein>
    <submittedName>
        <fullName evidence="9">HAMP domain-containing protein</fullName>
    </submittedName>
</protein>